<reference evidence="2" key="1">
    <citation type="journal article" date="2019" name="Int. J. Syst. Evol. Microbiol.">
        <title>The Global Catalogue of Microorganisms (GCM) 10K type strain sequencing project: providing services to taxonomists for standard genome sequencing and annotation.</title>
        <authorList>
            <consortium name="The Broad Institute Genomics Platform"/>
            <consortium name="The Broad Institute Genome Sequencing Center for Infectious Disease"/>
            <person name="Wu L."/>
            <person name="Ma J."/>
        </authorList>
    </citation>
    <scope>NUCLEOTIDE SEQUENCE [LARGE SCALE GENOMIC DNA]</scope>
    <source>
        <strain evidence="2">JCM 10977</strain>
    </source>
</reference>
<name>A0ABP4B8Y7_9ACTN</name>
<comment type="caution">
    <text evidence="1">The sequence shown here is derived from an EMBL/GenBank/DDBJ whole genome shotgun (WGS) entry which is preliminary data.</text>
</comment>
<evidence type="ECO:0000313" key="2">
    <source>
        <dbReference type="Proteomes" id="UP001500542"/>
    </source>
</evidence>
<dbReference type="Proteomes" id="UP001500542">
    <property type="component" value="Unassembled WGS sequence"/>
</dbReference>
<dbReference type="EMBL" id="BAAAHK010000009">
    <property type="protein sequence ID" value="GAA0946773.1"/>
    <property type="molecule type" value="Genomic_DNA"/>
</dbReference>
<accession>A0ABP4B8Y7</accession>
<proteinExistence type="predicted"/>
<evidence type="ECO:0000313" key="1">
    <source>
        <dbReference type="EMBL" id="GAA0946773.1"/>
    </source>
</evidence>
<gene>
    <name evidence="1" type="ORF">GCM10009554_42990</name>
</gene>
<organism evidence="1 2">
    <name type="scientific">Kribbella koreensis</name>
    <dbReference type="NCBI Taxonomy" id="57909"/>
    <lineage>
        <taxon>Bacteria</taxon>
        <taxon>Bacillati</taxon>
        <taxon>Actinomycetota</taxon>
        <taxon>Actinomycetes</taxon>
        <taxon>Propionibacteriales</taxon>
        <taxon>Kribbellaceae</taxon>
        <taxon>Kribbella</taxon>
    </lineage>
</organism>
<keyword evidence="2" id="KW-1185">Reference proteome</keyword>
<sequence length="138" mass="16059">MAQPPRRRPDPQQHPRNLVTDDLTKALGLIPTNDPYVVCWRDLDTADLDDELNRLATWVNWATDRYRLDHKVIPPCWPNHGALVEELSALRTFWEACYLEDASPSDPLSFHRDLTLALRRLRDWSSMLGCSRTVHRSE</sequence>
<protein>
    <submittedName>
        <fullName evidence="1">Uncharacterized protein</fullName>
    </submittedName>
</protein>